<dbReference type="InterPro" id="IPR029016">
    <property type="entry name" value="GAF-like_dom_sf"/>
</dbReference>
<keyword evidence="1" id="KW-0378">Hydrolase</keyword>
<dbReference type="InterPro" id="IPR036034">
    <property type="entry name" value="PDZ_sf"/>
</dbReference>
<name>A0A948WEP4_UNCEI</name>
<evidence type="ECO:0000313" key="5">
    <source>
        <dbReference type="Proteomes" id="UP000777784"/>
    </source>
</evidence>
<dbReference type="Pfam" id="PF13492">
    <property type="entry name" value="GAF_3"/>
    <property type="match status" value="1"/>
</dbReference>
<sequence>MAVSFRSLHSLFVPLAILTIGAQIFSLDRLAQEPLLGLSDREGIIQVIHKGGPAEKAGLRGGDQILAVDGTRVRFPYSASDLLKREGARPHILYLRRGAAGLTLELTPNPPQKEDVAWNLTMAGIVLGTLLMGLIVYLKKQRSVTLTFFGICYGIGILILPPHLPRQETVLLINAVLTDLVSAFLPALFVHFFLLFPARRSILARNPFLVWILYLPSFTLFGLAQITHHVQYFLDIDTIRLSIALGMAADILFMTGIALSLGLFIHAFRRMKIPSLRRRIHVTFIGTLLGITPTLIVYSLHTALPGHTIPGDRWAVVTFIFIPASFGYAIIRHGVFEIDRLIRRSLAVTLLIALVVIIYFGIYTILQGSLPKLTGTPGLTPSLVALILVLVLFSPIRGRFQRLLDRDLPLSPASSDRTAMEFGRRIRSVTIWEELVAEIVDGLSQHLNARSGLLFLPDADGNRLKLSYASGIKLGLLGRFNLSVRVLQAVSSLGSSIVRDDLDAELPFGWLDEKDRLALDQADSRLLVALQGKDRPLGLILLGPRMDGGSYEGWQLGFLDDLAEQGAVALENALFHREAVREVKLKNDLEIAHSLQSSLLPRCPPVIPNAELSGKTIPCQDVGGDYYDFLTPDPEHLILSLGDVSGKGVPGALLMANLQAIFRAEASHTFDPVQLLQRVNRRVCEIRRPDRFISLFCATYEISSRVLRYASAGHPPALVMLKDGTMRRLDLSGLLLGIQPDAEYYEGRISLSSGDLLLSYSDGAIEREGPMGMLGEEGMVKALSRHRQLSARDLLNRLFDEIRYHSAQPLQDDTTLLILKAL</sequence>
<dbReference type="Proteomes" id="UP000777784">
    <property type="component" value="Unassembled WGS sequence"/>
</dbReference>
<dbReference type="InterPro" id="IPR001932">
    <property type="entry name" value="PPM-type_phosphatase-like_dom"/>
</dbReference>
<dbReference type="EMBL" id="JAHJDP010000107">
    <property type="protein sequence ID" value="MBU2692948.1"/>
    <property type="molecule type" value="Genomic_DNA"/>
</dbReference>
<dbReference type="GO" id="GO:0016791">
    <property type="term" value="F:phosphatase activity"/>
    <property type="evidence" value="ECO:0007669"/>
    <property type="project" value="TreeGrafter"/>
</dbReference>
<dbReference type="Pfam" id="PF07228">
    <property type="entry name" value="SpoIIE"/>
    <property type="match status" value="1"/>
</dbReference>
<keyword evidence="2" id="KW-1133">Transmembrane helix</keyword>
<feature type="transmembrane region" description="Helical" evidence="2">
    <location>
        <begin position="313"/>
        <end position="334"/>
    </location>
</feature>
<feature type="transmembrane region" description="Helical" evidence="2">
    <location>
        <begin position="116"/>
        <end position="137"/>
    </location>
</feature>
<feature type="transmembrane region" description="Helical" evidence="2">
    <location>
        <begin position="144"/>
        <end position="164"/>
    </location>
</feature>
<dbReference type="SUPFAM" id="SSF55781">
    <property type="entry name" value="GAF domain-like"/>
    <property type="match status" value="1"/>
</dbReference>
<dbReference type="InterPro" id="IPR036457">
    <property type="entry name" value="PPM-type-like_dom_sf"/>
</dbReference>
<keyword evidence="2" id="KW-0812">Transmembrane</keyword>
<feature type="transmembrane region" description="Helical" evidence="2">
    <location>
        <begin position="378"/>
        <end position="396"/>
    </location>
</feature>
<dbReference type="SMART" id="SM00331">
    <property type="entry name" value="PP2C_SIG"/>
    <property type="match status" value="1"/>
</dbReference>
<dbReference type="AlphaFoldDB" id="A0A948WEP4"/>
<dbReference type="PANTHER" id="PTHR43156">
    <property type="entry name" value="STAGE II SPORULATION PROTEIN E-RELATED"/>
    <property type="match status" value="1"/>
</dbReference>
<dbReference type="InterPro" id="IPR052016">
    <property type="entry name" value="Bact_Sigma-Reg"/>
</dbReference>
<feature type="transmembrane region" description="Helical" evidence="2">
    <location>
        <begin position="208"/>
        <end position="227"/>
    </location>
</feature>
<dbReference type="InterPro" id="IPR041489">
    <property type="entry name" value="PDZ_6"/>
</dbReference>
<dbReference type="PROSITE" id="PS50106">
    <property type="entry name" value="PDZ"/>
    <property type="match status" value="1"/>
</dbReference>
<feature type="transmembrane region" description="Helical" evidence="2">
    <location>
        <begin position="280"/>
        <end position="301"/>
    </location>
</feature>
<dbReference type="SUPFAM" id="SSF50156">
    <property type="entry name" value="PDZ domain-like"/>
    <property type="match status" value="1"/>
</dbReference>
<evidence type="ECO:0000256" key="2">
    <source>
        <dbReference type="SAM" id="Phobius"/>
    </source>
</evidence>
<protein>
    <submittedName>
        <fullName evidence="4">SpoIIE family protein phosphatase</fullName>
    </submittedName>
</protein>
<feature type="transmembrane region" description="Helical" evidence="2">
    <location>
        <begin position="170"/>
        <end position="196"/>
    </location>
</feature>
<organism evidence="4 5">
    <name type="scientific">Eiseniibacteriota bacterium</name>
    <dbReference type="NCBI Taxonomy" id="2212470"/>
    <lineage>
        <taxon>Bacteria</taxon>
        <taxon>Candidatus Eiseniibacteriota</taxon>
    </lineage>
</organism>
<dbReference type="Gene3D" id="2.30.42.10">
    <property type="match status" value="1"/>
</dbReference>
<dbReference type="Pfam" id="PF17820">
    <property type="entry name" value="PDZ_6"/>
    <property type="match status" value="1"/>
</dbReference>
<reference evidence="4" key="1">
    <citation type="submission" date="2021-05" db="EMBL/GenBank/DDBJ databases">
        <title>Energy efficiency and biological interactions define the core microbiome of deep oligotrophic groundwater.</title>
        <authorList>
            <person name="Mehrshad M."/>
            <person name="Lopez-Fernandez M."/>
            <person name="Bell E."/>
            <person name="Bernier-Latmani R."/>
            <person name="Bertilsson S."/>
            <person name="Dopson M."/>
        </authorList>
    </citation>
    <scope>NUCLEOTIDE SEQUENCE</scope>
    <source>
        <strain evidence="4">Modern_marine.mb.64</strain>
    </source>
</reference>
<feature type="transmembrane region" description="Helical" evidence="2">
    <location>
        <begin position="346"/>
        <end position="366"/>
    </location>
</feature>
<evidence type="ECO:0000256" key="1">
    <source>
        <dbReference type="ARBA" id="ARBA00022801"/>
    </source>
</evidence>
<keyword evidence="2" id="KW-0472">Membrane</keyword>
<evidence type="ECO:0000259" key="3">
    <source>
        <dbReference type="PROSITE" id="PS50106"/>
    </source>
</evidence>
<dbReference type="PANTHER" id="PTHR43156:SF2">
    <property type="entry name" value="STAGE II SPORULATION PROTEIN E"/>
    <property type="match status" value="1"/>
</dbReference>
<accession>A0A948WEP4</accession>
<dbReference type="Gene3D" id="3.60.40.10">
    <property type="entry name" value="PPM-type phosphatase domain"/>
    <property type="match status" value="1"/>
</dbReference>
<evidence type="ECO:0000313" key="4">
    <source>
        <dbReference type="EMBL" id="MBU2692948.1"/>
    </source>
</evidence>
<dbReference type="SMART" id="SM00228">
    <property type="entry name" value="PDZ"/>
    <property type="match status" value="1"/>
</dbReference>
<feature type="transmembrane region" description="Helical" evidence="2">
    <location>
        <begin position="239"/>
        <end position="268"/>
    </location>
</feature>
<gene>
    <name evidence="4" type="ORF">KJ970_18680</name>
</gene>
<proteinExistence type="predicted"/>
<dbReference type="Gene3D" id="3.30.450.40">
    <property type="match status" value="1"/>
</dbReference>
<feature type="domain" description="PDZ" evidence="3">
    <location>
        <begin position="24"/>
        <end position="98"/>
    </location>
</feature>
<dbReference type="InterPro" id="IPR003018">
    <property type="entry name" value="GAF"/>
</dbReference>
<dbReference type="InterPro" id="IPR001478">
    <property type="entry name" value="PDZ"/>
</dbReference>
<comment type="caution">
    <text evidence="4">The sequence shown here is derived from an EMBL/GenBank/DDBJ whole genome shotgun (WGS) entry which is preliminary data.</text>
</comment>